<evidence type="ECO:0000259" key="3">
    <source>
        <dbReference type="PROSITE" id="PS51387"/>
    </source>
</evidence>
<name>A0ABS3VKV6_MICEH</name>
<dbReference type="PROSITE" id="PS51387">
    <property type="entry name" value="FAD_PCMH"/>
    <property type="match status" value="1"/>
</dbReference>
<dbReference type="EMBL" id="WVUH01000016">
    <property type="protein sequence ID" value="MBO4205147.1"/>
    <property type="molecule type" value="Genomic_DNA"/>
</dbReference>
<dbReference type="PANTHER" id="PTHR11748:SF103">
    <property type="entry name" value="GLYCOLATE OXIDASE SUBUNIT GLCE"/>
    <property type="match status" value="1"/>
</dbReference>
<dbReference type="SUPFAM" id="SSF55103">
    <property type="entry name" value="FAD-linked oxidases, C-terminal domain"/>
    <property type="match status" value="1"/>
</dbReference>
<evidence type="ECO:0000256" key="1">
    <source>
        <dbReference type="ARBA" id="ARBA00022630"/>
    </source>
</evidence>
<dbReference type="InterPro" id="IPR016164">
    <property type="entry name" value="FAD-linked_Oxase-like_C"/>
</dbReference>
<keyword evidence="2" id="KW-0274">FAD</keyword>
<sequence>MCTMTAMGRSSGSTHRPEVAEVTRRLADICGTPFARLAGAADEVAGEPARWVAAPGGVHAAARVLKLAAEHDLTVVPRGAGTKIDWGAAPSRVDILLDTGRLAGVRHDARGSGVAEVGAGTPLRAAQAILGRTGQRLALDAPSDGATVGGVVAADEPGPLRHRHGPPCDQLVAVSYLDADGELVRVGGEPSAPDLDRLLCGSQGGLGVLVSAAFRVQPIPAGRVWVSRSVWSPLEVHELVRAVVASPLQPAAIEVDLPALPVDPGRTRRSGSSAPPPAGRLVVLLEGGPADVAERAVRAADLLGGDARAVHRPPEWWRRYPFREGDIALRVEVPTSDLHAAVYALRDAVGAPVPVRGSAGLGTVHAVLPGGTPPDRVATILDGVRTVLLARRGRCVVISAPPAVRHAVDLWGHPSPAGGLRAVKQRYDPRRRLAPGRLPGDC</sequence>
<dbReference type="InterPro" id="IPR006094">
    <property type="entry name" value="Oxid_FAD_bind_N"/>
</dbReference>
<comment type="caution">
    <text evidence="4">The sequence shown here is derived from an EMBL/GenBank/DDBJ whole genome shotgun (WGS) entry which is preliminary data.</text>
</comment>
<protein>
    <submittedName>
        <fullName evidence="4">FAD-binding protein</fullName>
    </submittedName>
</protein>
<evidence type="ECO:0000256" key="2">
    <source>
        <dbReference type="ARBA" id="ARBA00022827"/>
    </source>
</evidence>
<reference evidence="4 5" key="1">
    <citation type="submission" date="2019-12" db="EMBL/GenBank/DDBJ databases">
        <title>Whole genome sequencing of endophytic Actinobacterium Micromonospora sp. MPMI6T.</title>
        <authorList>
            <person name="Evv R."/>
            <person name="Podile A.R."/>
        </authorList>
    </citation>
    <scope>NUCLEOTIDE SEQUENCE [LARGE SCALE GENOMIC DNA]</scope>
    <source>
        <strain evidence="4 5">MPMI6</strain>
    </source>
</reference>
<evidence type="ECO:0000313" key="4">
    <source>
        <dbReference type="EMBL" id="MBO4205147.1"/>
    </source>
</evidence>
<dbReference type="Gene3D" id="3.30.465.10">
    <property type="match status" value="1"/>
</dbReference>
<feature type="domain" description="FAD-binding PCMH-type" evidence="3">
    <location>
        <begin position="44"/>
        <end position="219"/>
    </location>
</feature>
<organism evidence="4 5">
    <name type="scientific">Micromonospora echinofusca</name>
    <dbReference type="NCBI Taxonomy" id="47858"/>
    <lineage>
        <taxon>Bacteria</taxon>
        <taxon>Bacillati</taxon>
        <taxon>Actinomycetota</taxon>
        <taxon>Actinomycetes</taxon>
        <taxon>Micromonosporales</taxon>
        <taxon>Micromonosporaceae</taxon>
        <taxon>Micromonospora</taxon>
    </lineage>
</organism>
<dbReference type="Pfam" id="PF01565">
    <property type="entry name" value="FAD_binding_4"/>
    <property type="match status" value="1"/>
</dbReference>
<dbReference type="PANTHER" id="PTHR11748">
    <property type="entry name" value="D-LACTATE DEHYDROGENASE"/>
    <property type="match status" value="1"/>
</dbReference>
<dbReference type="Proteomes" id="UP000823521">
    <property type="component" value="Unassembled WGS sequence"/>
</dbReference>
<dbReference type="InterPro" id="IPR036318">
    <property type="entry name" value="FAD-bd_PCMH-like_sf"/>
</dbReference>
<keyword evidence="1" id="KW-0285">Flavoprotein</keyword>
<keyword evidence="5" id="KW-1185">Reference proteome</keyword>
<dbReference type="SUPFAM" id="SSF56176">
    <property type="entry name" value="FAD-binding/transporter-associated domain-like"/>
    <property type="match status" value="1"/>
</dbReference>
<dbReference type="InterPro" id="IPR016169">
    <property type="entry name" value="FAD-bd_PCMH_sub2"/>
</dbReference>
<evidence type="ECO:0000313" key="5">
    <source>
        <dbReference type="Proteomes" id="UP000823521"/>
    </source>
</evidence>
<proteinExistence type="predicted"/>
<accession>A0ABS3VKV6</accession>
<gene>
    <name evidence="4" type="ORF">GSF22_03860</name>
</gene>
<dbReference type="InterPro" id="IPR016166">
    <property type="entry name" value="FAD-bd_PCMH"/>
</dbReference>